<name>A0A1N7SC55_9BURK</name>
<accession>A0A1N7SC55</accession>
<organism evidence="1 2">
    <name type="scientific">Paraburkholderia ribeironis</name>
    <dbReference type="NCBI Taxonomy" id="1247936"/>
    <lineage>
        <taxon>Bacteria</taxon>
        <taxon>Pseudomonadati</taxon>
        <taxon>Pseudomonadota</taxon>
        <taxon>Betaproteobacteria</taxon>
        <taxon>Burkholderiales</taxon>
        <taxon>Burkholderiaceae</taxon>
        <taxon>Paraburkholderia</taxon>
    </lineage>
</organism>
<evidence type="ECO:0000313" key="1">
    <source>
        <dbReference type="EMBL" id="SIT44978.1"/>
    </source>
</evidence>
<evidence type="ECO:0000313" key="2">
    <source>
        <dbReference type="Proteomes" id="UP000187012"/>
    </source>
</evidence>
<reference evidence="1 2" key="1">
    <citation type="submission" date="2016-12" db="EMBL/GenBank/DDBJ databases">
        <authorList>
            <person name="Song W.-J."/>
            <person name="Kurnit D.M."/>
        </authorList>
    </citation>
    <scope>NUCLEOTIDE SEQUENCE [LARGE SCALE GENOMIC DNA]</scope>
    <source>
        <strain evidence="1 2">STM7296</strain>
    </source>
</reference>
<keyword evidence="2" id="KW-1185">Reference proteome</keyword>
<dbReference type="EMBL" id="CYGX02000051">
    <property type="protein sequence ID" value="SIT44978.1"/>
    <property type="molecule type" value="Genomic_DNA"/>
</dbReference>
<proteinExistence type="predicted"/>
<dbReference type="AlphaFoldDB" id="A0A1N7SC55"/>
<dbReference type="Proteomes" id="UP000187012">
    <property type="component" value="Unassembled WGS sequence"/>
</dbReference>
<sequence>MAQPSFIELIGTISSFLEFCIDRRLATQSVPQTLSRDPFPMLVLTLLKHQHRLLTGPELLIDPLTVFDERGFLQLPASNVKLNDRLLAACAHESAAVISHAARVL</sequence>
<protein>
    <submittedName>
        <fullName evidence="1">Uncharacterized protein</fullName>
    </submittedName>
</protein>
<gene>
    <name evidence="1" type="ORF">BN2475_510049</name>
</gene>